<organism evidence="1 2">
    <name type="scientific">Malus baccata</name>
    <name type="common">Siberian crab apple</name>
    <name type="synonym">Pyrus baccata</name>
    <dbReference type="NCBI Taxonomy" id="106549"/>
    <lineage>
        <taxon>Eukaryota</taxon>
        <taxon>Viridiplantae</taxon>
        <taxon>Streptophyta</taxon>
        <taxon>Embryophyta</taxon>
        <taxon>Tracheophyta</taxon>
        <taxon>Spermatophyta</taxon>
        <taxon>Magnoliopsida</taxon>
        <taxon>eudicotyledons</taxon>
        <taxon>Gunneridae</taxon>
        <taxon>Pentapetalae</taxon>
        <taxon>rosids</taxon>
        <taxon>fabids</taxon>
        <taxon>Rosales</taxon>
        <taxon>Rosaceae</taxon>
        <taxon>Amygdaloideae</taxon>
        <taxon>Maleae</taxon>
        <taxon>Malus</taxon>
    </lineage>
</organism>
<comment type="caution">
    <text evidence="1">The sequence shown here is derived from an EMBL/GenBank/DDBJ whole genome shotgun (WGS) entry which is preliminary data.</text>
</comment>
<gene>
    <name evidence="1" type="ORF">C1H46_002875</name>
</gene>
<name>A0A540NLW6_MALBA</name>
<dbReference type="Proteomes" id="UP000315295">
    <property type="component" value="Unassembled WGS sequence"/>
</dbReference>
<evidence type="ECO:0000313" key="2">
    <source>
        <dbReference type="Proteomes" id="UP000315295"/>
    </source>
</evidence>
<evidence type="ECO:0000313" key="1">
    <source>
        <dbReference type="EMBL" id="TQE11500.1"/>
    </source>
</evidence>
<protein>
    <submittedName>
        <fullName evidence="1">Uncharacterized protein</fullName>
    </submittedName>
</protein>
<dbReference type="EMBL" id="VIEB01000029">
    <property type="protein sequence ID" value="TQE11500.1"/>
    <property type="molecule type" value="Genomic_DNA"/>
</dbReference>
<accession>A0A540NLW6</accession>
<sequence>MEDKNKDQSVPTANPYDLRRHVEFVHAIGRKNTLDDDMNEELMKLMEATLKGGYKRWRYDVEQNGGPSK</sequence>
<reference evidence="1 2" key="1">
    <citation type="journal article" date="2019" name="G3 (Bethesda)">
        <title>Sequencing of a Wild Apple (Malus baccata) Genome Unravels the Differences Between Cultivated and Wild Apple Species Regarding Disease Resistance and Cold Tolerance.</title>
        <authorList>
            <person name="Chen X."/>
        </authorList>
    </citation>
    <scope>NUCLEOTIDE SEQUENCE [LARGE SCALE GENOMIC DNA]</scope>
    <source>
        <strain evidence="2">cv. Shandingzi</strain>
        <tissue evidence="1">Leaves</tissue>
    </source>
</reference>
<keyword evidence="2" id="KW-1185">Reference proteome</keyword>
<proteinExistence type="predicted"/>
<dbReference type="AlphaFoldDB" id="A0A540NLW6"/>